<feature type="region of interest" description="Disordered" evidence="1">
    <location>
        <begin position="134"/>
        <end position="153"/>
    </location>
</feature>
<organism evidence="2">
    <name type="scientific">Arthrobacter sp. J3.40</name>
    <dbReference type="NCBI Taxonomy" id="347209"/>
    <lineage>
        <taxon>Bacteria</taxon>
        <taxon>Bacillati</taxon>
        <taxon>Actinomycetota</taxon>
        <taxon>Actinomycetes</taxon>
        <taxon>Micrococcales</taxon>
        <taxon>Micrococcaceae</taxon>
        <taxon>Arthrobacter</taxon>
    </lineage>
</organism>
<dbReference type="RefSeq" id="WP_015061958.1">
    <property type="nucleotide sequence ID" value="NC_019330.1"/>
</dbReference>
<evidence type="ECO:0000256" key="1">
    <source>
        <dbReference type="SAM" id="MobiDB-lite"/>
    </source>
</evidence>
<proteinExistence type="predicted"/>
<keyword evidence="2" id="KW-0614">Plasmid</keyword>
<evidence type="ECO:0008006" key="3">
    <source>
        <dbReference type="Google" id="ProtNLM"/>
    </source>
</evidence>
<feature type="compositionally biased region" description="Basic and acidic residues" evidence="1">
    <location>
        <begin position="177"/>
        <end position="186"/>
    </location>
</feature>
<feature type="region of interest" description="Disordered" evidence="1">
    <location>
        <begin position="216"/>
        <end position="261"/>
    </location>
</feature>
<dbReference type="AlphaFoldDB" id="I3W158"/>
<evidence type="ECO:0000313" key="2">
    <source>
        <dbReference type="EMBL" id="AFK89335.1"/>
    </source>
</evidence>
<accession>I3W158</accession>
<reference evidence="2" key="1">
    <citation type="submission" date="2012-01" db="EMBL/GenBank/DDBJ databases">
        <authorList>
            <person name="Summers A.O."/>
            <person name="Wireman J."/>
            <person name="Sale K."/>
        </authorList>
    </citation>
    <scope>NUCLEOTIDE SEQUENCE</scope>
    <source>
        <strain evidence="2">J3-40</strain>
        <plasmid evidence="2">pJ340-69</plasmid>
    </source>
</reference>
<geneLocation type="plasmid" evidence="2">
    <name>pJ340-69</name>
</geneLocation>
<protein>
    <recommendedName>
        <fullName evidence="3">Colicin import membrane protein</fullName>
    </recommendedName>
</protein>
<sequence length="261" mass="27992">MSESDGLDEVVETMLRTGLTAAARIGEELARAREKSAREAAAAEDQMGRELMARLEGERAAARAQLAPALDARWWDNAKAEDIVRAHQTATAWKGHDPIARSAADAIREQVQQRYGINIDTLGTGTEGAAALNEAAQSKTQTQEQRTTAAGENAEATQLLAEAKRVDKAQRQNVEADNARPEKPTDEAAATYDSAERREALAKSLDHIADREAAEARLIADRNQATPPAAAVASSRSKAPQPKKTRSAPGAVKQPQKGLSR</sequence>
<name>I3W158_9MICC</name>
<feature type="region of interest" description="Disordered" evidence="1">
    <location>
        <begin position="165"/>
        <end position="193"/>
    </location>
</feature>
<feature type="compositionally biased region" description="Polar residues" evidence="1">
    <location>
        <begin position="135"/>
        <end position="150"/>
    </location>
</feature>
<dbReference type="EMBL" id="JQ418528">
    <property type="protein sequence ID" value="AFK89335.1"/>
    <property type="molecule type" value="Genomic_DNA"/>
</dbReference>